<evidence type="ECO:0000256" key="4">
    <source>
        <dbReference type="ARBA" id="ARBA00022777"/>
    </source>
</evidence>
<dbReference type="GO" id="GO:0009088">
    <property type="term" value="P:threonine biosynthetic process"/>
    <property type="evidence" value="ECO:0007669"/>
    <property type="project" value="UniProtKB-UniRule"/>
</dbReference>
<keyword evidence="3 8" id="KW-0547">Nucleotide-binding</keyword>
<evidence type="ECO:0000256" key="6">
    <source>
        <dbReference type="ARBA" id="ARBA00049375"/>
    </source>
</evidence>
<comment type="function">
    <text evidence="7 8">Catalyzes the ATP-dependent phosphorylation of L-homoserine to L-homoserine phosphate.</text>
</comment>
<accession>A0A934NCL3</accession>
<dbReference type="InterPro" id="IPR006203">
    <property type="entry name" value="GHMP_knse_ATP-bd_CS"/>
</dbReference>
<feature type="domain" description="GHMP kinase C-terminal" evidence="9">
    <location>
        <begin position="174"/>
        <end position="248"/>
    </location>
</feature>
<protein>
    <recommendedName>
        <fullName evidence="8">Homoserine kinase</fullName>
        <shortName evidence="8">HK</shortName>
        <shortName evidence="8">HSK</shortName>
        <ecNumber evidence="8">2.7.1.39</ecNumber>
    </recommendedName>
</protein>
<dbReference type="GO" id="GO:0005524">
    <property type="term" value="F:ATP binding"/>
    <property type="evidence" value="ECO:0007669"/>
    <property type="project" value="UniProtKB-UniRule"/>
</dbReference>
<evidence type="ECO:0000256" key="8">
    <source>
        <dbReference type="HAMAP-Rule" id="MF_00384"/>
    </source>
</evidence>
<proteinExistence type="inferred from homology"/>
<dbReference type="PRINTS" id="PR00958">
    <property type="entry name" value="HOMSERKINASE"/>
</dbReference>
<keyword evidence="1 8" id="KW-0028">Amino-acid biosynthesis</keyword>
<dbReference type="PANTHER" id="PTHR20861:SF1">
    <property type="entry name" value="HOMOSERINE KINASE"/>
    <property type="match status" value="1"/>
</dbReference>
<sequence>MRIRVPASIANLGPGFDVLALALDLWLEVEAESAEEPDWEFEGEGAELLNGSDNPLSVLAFRGWVSSEIPVGVGLGSSAAARVAAAVLQGADDPIGAAGREEGHYDNVAAAVLGGLVAVIEDEVQSLPPPGLEIALFVAPNPVSTEAARAVLPAQVDRADAVFNLGRMASLVHTLYTRDWERLGVALDDRLHQPERLLLYPWAAEVMQAAREAGAHGAAIAGAGPSVFAFCERNSAEAVMDAMADAGPETGYAMLTKISKAGYEVDD</sequence>
<evidence type="ECO:0000313" key="11">
    <source>
        <dbReference type="Proteomes" id="UP000620075"/>
    </source>
</evidence>
<dbReference type="EMBL" id="JAEKNQ010000040">
    <property type="protein sequence ID" value="MBJ7603606.1"/>
    <property type="molecule type" value="Genomic_DNA"/>
</dbReference>
<dbReference type="InterPro" id="IPR036554">
    <property type="entry name" value="GHMP_kinase_C_sf"/>
</dbReference>
<dbReference type="GO" id="GO:0005737">
    <property type="term" value="C:cytoplasm"/>
    <property type="evidence" value="ECO:0007669"/>
    <property type="project" value="UniProtKB-SubCell"/>
</dbReference>
<comment type="caution">
    <text evidence="10">The sequence shown here is derived from an EMBL/GenBank/DDBJ whole genome shotgun (WGS) entry which is preliminary data.</text>
</comment>
<dbReference type="PIRSF" id="PIRSF000676">
    <property type="entry name" value="Homoser_kin"/>
    <property type="match status" value="1"/>
</dbReference>
<dbReference type="HAMAP" id="MF_00384">
    <property type="entry name" value="Homoser_kinase"/>
    <property type="match status" value="1"/>
</dbReference>
<dbReference type="InterPro" id="IPR013750">
    <property type="entry name" value="GHMP_kinase_C_dom"/>
</dbReference>
<evidence type="ECO:0000256" key="1">
    <source>
        <dbReference type="ARBA" id="ARBA00022605"/>
    </source>
</evidence>
<evidence type="ECO:0000313" key="10">
    <source>
        <dbReference type="EMBL" id="MBJ7603606.1"/>
    </source>
</evidence>
<evidence type="ECO:0000256" key="7">
    <source>
        <dbReference type="ARBA" id="ARBA00049954"/>
    </source>
</evidence>
<organism evidence="10 11">
    <name type="scientific">Candidatus Dormiibacter inghamiae</name>
    <dbReference type="NCBI Taxonomy" id="3127013"/>
    <lineage>
        <taxon>Bacteria</taxon>
        <taxon>Bacillati</taxon>
        <taxon>Candidatus Dormiibacterota</taxon>
        <taxon>Candidatus Dormibacteria</taxon>
        <taxon>Candidatus Dormibacterales</taxon>
        <taxon>Candidatus Dormibacteraceae</taxon>
        <taxon>Candidatus Dormiibacter</taxon>
    </lineage>
</organism>
<dbReference type="PROSITE" id="PS00627">
    <property type="entry name" value="GHMP_KINASES_ATP"/>
    <property type="match status" value="1"/>
</dbReference>
<dbReference type="Gene3D" id="3.30.230.10">
    <property type="match status" value="1"/>
</dbReference>
<dbReference type="Gene3D" id="3.30.70.890">
    <property type="entry name" value="GHMP kinase, C-terminal domain"/>
    <property type="match status" value="1"/>
</dbReference>
<evidence type="ECO:0000256" key="2">
    <source>
        <dbReference type="ARBA" id="ARBA00022679"/>
    </source>
</evidence>
<reference evidence="10 11" key="1">
    <citation type="submission" date="2020-10" db="EMBL/GenBank/DDBJ databases">
        <title>Ca. Dormibacterota MAGs.</title>
        <authorList>
            <person name="Montgomery K."/>
        </authorList>
    </citation>
    <scope>NUCLEOTIDE SEQUENCE [LARGE SCALE GENOMIC DNA]</scope>
    <source>
        <strain evidence="10">SC8811_S16_3</strain>
    </source>
</reference>
<feature type="binding site" evidence="8">
    <location>
        <begin position="70"/>
        <end position="80"/>
    </location>
    <ligand>
        <name>ATP</name>
        <dbReference type="ChEBI" id="CHEBI:30616"/>
    </ligand>
</feature>
<keyword evidence="5 8" id="KW-0067">ATP-binding</keyword>
<keyword evidence="4 8" id="KW-0418">Kinase</keyword>
<keyword evidence="8" id="KW-0791">Threonine biosynthesis</keyword>
<dbReference type="SUPFAM" id="SSF54211">
    <property type="entry name" value="Ribosomal protein S5 domain 2-like"/>
    <property type="match status" value="1"/>
</dbReference>
<comment type="similarity">
    <text evidence="8">Belongs to the GHMP kinase family. Homoserine kinase subfamily.</text>
</comment>
<dbReference type="PANTHER" id="PTHR20861">
    <property type="entry name" value="HOMOSERINE/4-DIPHOSPHOCYTIDYL-2-C-METHYL-D-ERYTHRITOL KINASE"/>
    <property type="match status" value="1"/>
</dbReference>
<dbReference type="Proteomes" id="UP000620075">
    <property type="component" value="Unassembled WGS sequence"/>
</dbReference>
<evidence type="ECO:0000256" key="3">
    <source>
        <dbReference type="ARBA" id="ARBA00022741"/>
    </source>
</evidence>
<keyword evidence="8" id="KW-0963">Cytoplasm</keyword>
<dbReference type="InterPro" id="IPR000870">
    <property type="entry name" value="Homoserine_kinase"/>
</dbReference>
<comment type="catalytic activity">
    <reaction evidence="6 8">
        <text>L-homoserine + ATP = O-phospho-L-homoserine + ADP + H(+)</text>
        <dbReference type="Rhea" id="RHEA:13985"/>
        <dbReference type="ChEBI" id="CHEBI:15378"/>
        <dbReference type="ChEBI" id="CHEBI:30616"/>
        <dbReference type="ChEBI" id="CHEBI:57476"/>
        <dbReference type="ChEBI" id="CHEBI:57590"/>
        <dbReference type="ChEBI" id="CHEBI:456216"/>
        <dbReference type="EC" id="2.7.1.39"/>
    </reaction>
</comment>
<dbReference type="EC" id="2.7.1.39" evidence="8"/>
<comment type="pathway">
    <text evidence="8">Amino-acid biosynthesis; L-threonine biosynthesis; L-threonine from L-aspartate: step 4/5.</text>
</comment>
<keyword evidence="2 8" id="KW-0808">Transferase</keyword>
<dbReference type="InterPro" id="IPR020568">
    <property type="entry name" value="Ribosomal_Su5_D2-typ_SF"/>
</dbReference>
<dbReference type="GO" id="GO:0004413">
    <property type="term" value="F:homoserine kinase activity"/>
    <property type="evidence" value="ECO:0007669"/>
    <property type="project" value="UniProtKB-UniRule"/>
</dbReference>
<comment type="subcellular location">
    <subcellularLocation>
        <location evidence="8">Cytoplasm</location>
    </subcellularLocation>
</comment>
<dbReference type="SUPFAM" id="SSF55060">
    <property type="entry name" value="GHMP Kinase, C-terminal domain"/>
    <property type="match status" value="1"/>
</dbReference>
<evidence type="ECO:0000259" key="9">
    <source>
        <dbReference type="Pfam" id="PF08544"/>
    </source>
</evidence>
<dbReference type="Pfam" id="PF08544">
    <property type="entry name" value="GHMP_kinases_C"/>
    <property type="match status" value="1"/>
</dbReference>
<name>A0A934NCL3_9BACT</name>
<dbReference type="InterPro" id="IPR014721">
    <property type="entry name" value="Ribsml_uS5_D2-typ_fold_subgr"/>
</dbReference>
<evidence type="ECO:0000256" key="5">
    <source>
        <dbReference type="ARBA" id="ARBA00022840"/>
    </source>
</evidence>
<gene>
    <name evidence="8" type="primary">thrB</name>
    <name evidence="10" type="ORF">JF888_10515</name>
</gene>
<dbReference type="AlphaFoldDB" id="A0A934NCL3"/>